<dbReference type="GO" id="GO:0007156">
    <property type="term" value="P:homophilic cell adhesion via plasma membrane adhesion molecules"/>
    <property type="evidence" value="ECO:0007669"/>
    <property type="project" value="InterPro"/>
</dbReference>
<comment type="subcellular location">
    <subcellularLocation>
        <location evidence="2">Cell membrane</location>
        <topology evidence="2">Single-pass type I membrane protein</topology>
    </subcellularLocation>
</comment>
<feature type="region of interest" description="Disordered" evidence="12">
    <location>
        <begin position="780"/>
        <end position="802"/>
    </location>
</feature>
<keyword evidence="8" id="KW-0130">Cell adhesion</keyword>
<dbReference type="SUPFAM" id="SSF49313">
    <property type="entry name" value="Cadherin-like"/>
    <property type="match status" value="6"/>
</dbReference>
<dbReference type="Pfam" id="PF00028">
    <property type="entry name" value="Cadherin"/>
    <property type="match status" value="5"/>
</dbReference>
<dbReference type="PANTHER" id="PTHR24028">
    <property type="entry name" value="CADHERIN-87A"/>
    <property type="match status" value="1"/>
</dbReference>
<evidence type="ECO:0000256" key="13">
    <source>
        <dbReference type="SAM" id="Phobius"/>
    </source>
</evidence>
<accession>A0A8U8CB35</accession>
<protein>
    <submittedName>
        <fullName evidence="14">Uncharacterized protein</fullName>
    </submittedName>
</protein>
<dbReference type="FunFam" id="2.60.40.60:FF:000018">
    <property type="entry name" value="Protocadherin gamma c3"/>
    <property type="match status" value="1"/>
</dbReference>
<evidence type="ECO:0000256" key="5">
    <source>
        <dbReference type="ARBA" id="ARBA00022729"/>
    </source>
</evidence>
<reference evidence="14" key="1">
    <citation type="submission" date="2020-02" db="EMBL/GenBank/DDBJ databases">
        <authorList>
            <person name="Enbody D E."/>
            <person name="Pettersson E M."/>
        </authorList>
    </citation>
    <scope>NUCLEOTIDE SEQUENCE [LARGE SCALE GENOMIC DNA]</scope>
</reference>
<dbReference type="AlphaFoldDB" id="A0A8C3Q4M5"/>
<evidence type="ECO:0000256" key="1">
    <source>
        <dbReference type="ARBA" id="ARBA00003436"/>
    </source>
</evidence>
<dbReference type="Gene3D" id="2.60.40.60">
    <property type="entry name" value="Cadherins"/>
    <property type="match status" value="6"/>
</dbReference>
<dbReference type="Pfam" id="PF08266">
    <property type="entry name" value="Cadherin_2"/>
    <property type="match status" value="1"/>
</dbReference>
<keyword evidence="6" id="KW-0677">Repeat</keyword>
<evidence type="ECO:0000256" key="11">
    <source>
        <dbReference type="ARBA" id="ARBA00023180"/>
    </source>
</evidence>
<evidence type="ECO:0000256" key="4">
    <source>
        <dbReference type="ARBA" id="ARBA00022692"/>
    </source>
</evidence>
<keyword evidence="4 13" id="KW-0812">Transmembrane</keyword>
<organism evidence="14 15">
    <name type="scientific">Geospiza parvula</name>
    <name type="common">Small tree-finch</name>
    <name type="synonym">Camarhynchus parvulus</name>
    <dbReference type="NCBI Taxonomy" id="87175"/>
    <lineage>
        <taxon>Eukaryota</taxon>
        <taxon>Metazoa</taxon>
        <taxon>Chordata</taxon>
        <taxon>Craniata</taxon>
        <taxon>Vertebrata</taxon>
        <taxon>Euteleostomi</taxon>
        <taxon>Archelosauria</taxon>
        <taxon>Archosauria</taxon>
        <taxon>Dinosauria</taxon>
        <taxon>Saurischia</taxon>
        <taxon>Theropoda</taxon>
        <taxon>Coelurosauria</taxon>
        <taxon>Aves</taxon>
        <taxon>Neognathae</taxon>
        <taxon>Neoaves</taxon>
        <taxon>Telluraves</taxon>
        <taxon>Australaves</taxon>
        <taxon>Passeriformes</taxon>
        <taxon>Thraupidae</taxon>
        <taxon>Camarhynchus</taxon>
    </lineage>
</organism>
<keyword evidence="11" id="KW-0325">Glycoprotein</keyword>
<evidence type="ECO:0000256" key="6">
    <source>
        <dbReference type="ARBA" id="ARBA00022737"/>
    </source>
</evidence>
<sequence length="802" mass="87317">QDARGNQNKRNDPALNKLDFEVEAETARYSVPEEAERGSFVANIAKDLGLTGEELLARQARVVPEGEKQYLQLNQRTGDLVVREQMDREELCGQSEPCLVRFEVLLESPLQSFRAEVRLTDINDHAPMFLNREIVLTIPESAMPGTRFLLESAHDPDVGNNSLQHYSISSNEYFHVYTQQRNDGRRYAELVLDRALDREQQAEVAFSITAVDGGTPPRSGTALIRVVVLDINDNTPVFTQTLYKVSVMENSSEDTIVVVVSASDLDAGTNGEILYSIFQNSEENLQTDSAFVIDPITGEIKLTKPLDFEAAQMHELSVRARDGGGLSAICKVLVEVVDVNDNAPELVVSSFSSPLPENTVPGTVVALFTVRDRDSGANGKISCALQDQLFFSLRPAYKNYYELVTVSALDREETPQYILSVTAADAGSPPLTTTQTFTVDISDVNDNAPVFNQTSYTMYVRENNVPTVFVGAVSAADADVGLNAKVTYSLAAEQGPERPWCSCISVNSENGHVFVLRPLDYEHLRQTEVTVSASDAGSPPLRANVTVRLVVLDENDNAPLVLYPAQESSPASSELVPVSAEAGYLISKVVAVDADSGQNSWLSYHLLRATDPGLFSVGLQSGEVRLRRPVTERDSVKQKLLVLVRDNGKPPLSATAALSALLLKDFSDVRLPHSSPASEDQAASLTTYLIIALVFVSLLFLISTAVLVARKVCRRKELKAGHVLYAADTLQSGPADAAAAGTLPRAYCYEISLTTGSGNSEFRFLKPILPSLPPQHCAVGQGPEEEQDFSENPFPSSGKQIC</sequence>
<dbReference type="InterPro" id="IPR032455">
    <property type="entry name" value="Cadherin_C"/>
</dbReference>
<comment type="function">
    <text evidence="1">Potential calcium-dependent cell-adhesion protein. May be involved in the establishment and maintenance of specific neuronal connections in the brain.</text>
</comment>
<keyword evidence="9 13" id="KW-1133">Transmembrane helix</keyword>
<evidence type="ECO:0000256" key="7">
    <source>
        <dbReference type="ARBA" id="ARBA00022837"/>
    </source>
</evidence>
<dbReference type="FunFam" id="2.60.40.60:FF:000002">
    <property type="entry name" value="Protocadherin alpha 2"/>
    <property type="match status" value="1"/>
</dbReference>
<dbReference type="FunFam" id="2.60.40.60:FF:000001">
    <property type="entry name" value="Protocadherin alpha 2"/>
    <property type="match status" value="1"/>
</dbReference>
<dbReference type="CDD" id="cd11304">
    <property type="entry name" value="Cadherin_repeat"/>
    <property type="match status" value="5"/>
</dbReference>
<keyword evidence="3" id="KW-1003">Cell membrane</keyword>
<keyword evidence="7" id="KW-0106">Calcium</keyword>
<keyword evidence="10 13" id="KW-0472">Membrane</keyword>
<dbReference type="SMART" id="SM00112">
    <property type="entry name" value="CA"/>
    <property type="match status" value="6"/>
</dbReference>
<name>A0A8C3Q4M5_GEOPR</name>
<feature type="transmembrane region" description="Helical" evidence="13">
    <location>
        <begin position="688"/>
        <end position="709"/>
    </location>
</feature>
<reference evidence="14" key="3">
    <citation type="submission" date="2025-09" db="UniProtKB">
        <authorList>
            <consortium name="Ensembl"/>
        </authorList>
    </citation>
    <scope>IDENTIFICATION</scope>
</reference>
<dbReference type="InterPro" id="IPR013164">
    <property type="entry name" value="Cadherin_N"/>
</dbReference>
<dbReference type="PRINTS" id="PR00205">
    <property type="entry name" value="CADHERIN"/>
</dbReference>
<dbReference type="FunFam" id="2.60.40.60:FF:000003">
    <property type="entry name" value="Protocadherin alpha 2"/>
    <property type="match status" value="1"/>
</dbReference>
<evidence type="ECO:0000313" key="14">
    <source>
        <dbReference type="Ensembl" id="ENSCPVP00000003148.2"/>
    </source>
</evidence>
<dbReference type="InterPro" id="IPR002126">
    <property type="entry name" value="Cadherin-like_dom"/>
</dbReference>
<keyword evidence="5" id="KW-0732">Signal</keyword>
<reference evidence="14" key="2">
    <citation type="submission" date="2025-08" db="UniProtKB">
        <authorList>
            <consortium name="Ensembl"/>
        </authorList>
    </citation>
    <scope>IDENTIFICATION</scope>
</reference>
<evidence type="ECO:0000256" key="12">
    <source>
        <dbReference type="SAM" id="MobiDB-lite"/>
    </source>
</evidence>
<dbReference type="Ensembl" id="ENSCPVT00000003272.2">
    <property type="protein sequence ID" value="ENSCPVP00000003148.2"/>
    <property type="gene ID" value="ENSCPVG00000002297.2"/>
</dbReference>
<keyword evidence="15" id="KW-1185">Reference proteome</keyword>
<proteinExistence type="predicted"/>
<dbReference type="PROSITE" id="PS50268">
    <property type="entry name" value="CADHERIN_2"/>
    <property type="match status" value="6"/>
</dbReference>
<dbReference type="InterPro" id="IPR015919">
    <property type="entry name" value="Cadherin-like_sf"/>
</dbReference>
<dbReference type="InterPro" id="IPR050174">
    <property type="entry name" value="Protocadherin/Cadherin-CA"/>
</dbReference>
<feature type="compositionally biased region" description="Polar residues" evidence="12">
    <location>
        <begin position="793"/>
        <end position="802"/>
    </location>
</feature>
<evidence type="ECO:0000313" key="15">
    <source>
        <dbReference type="Proteomes" id="UP000694382"/>
    </source>
</evidence>
<evidence type="ECO:0000256" key="2">
    <source>
        <dbReference type="ARBA" id="ARBA00004251"/>
    </source>
</evidence>
<dbReference type="PROSITE" id="PS00232">
    <property type="entry name" value="CADHERIN_1"/>
    <property type="match status" value="3"/>
</dbReference>
<evidence type="ECO:0000256" key="8">
    <source>
        <dbReference type="ARBA" id="ARBA00022889"/>
    </source>
</evidence>
<dbReference type="InterPro" id="IPR020894">
    <property type="entry name" value="Cadherin_CS"/>
</dbReference>
<accession>A0A8C3Q4M5</accession>
<dbReference type="FunFam" id="2.60.40.60:FF:000006">
    <property type="entry name" value="Protocadherin alpha 2"/>
    <property type="match status" value="1"/>
</dbReference>
<evidence type="ECO:0000256" key="10">
    <source>
        <dbReference type="ARBA" id="ARBA00023136"/>
    </source>
</evidence>
<dbReference type="Proteomes" id="UP000694382">
    <property type="component" value="Chromosome 13"/>
</dbReference>
<evidence type="ECO:0000256" key="3">
    <source>
        <dbReference type="ARBA" id="ARBA00022475"/>
    </source>
</evidence>
<dbReference type="GO" id="GO:0005509">
    <property type="term" value="F:calcium ion binding"/>
    <property type="evidence" value="ECO:0007669"/>
    <property type="project" value="UniProtKB-UniRule"/>
</dbReference>
<evidence type="ECO:0000256" key="9">
    <source>
        <dbReference type="ARBA" id="ARBA00022989"/>
    </source>
</evidence>
<dbReference type="FunFam" id="2.60.40.60:FF:000004">
    <property type="entry name" value="Protocadherin 1 gamma 2"/>
    <property type="match status" value="1"/>
</dbReference>
<dbReference type="Pfam" id="PF16492">
    <property type="entry name" value="Cadherin_C_2"/>
    <property type="match status" value="1"/>
</dbReference>
<dbReference type="GO" id="GO:0005886">
    <property type="term" value="C:plasma membrane"/>
    <property type="evidence" value="ECO:0007669"/>
    <property type="project" value="UniProtKB-SubCell"/>
</dbReference>
<dbReference type="PANTHER" id="PTHR24028:SF118">
    <property type="entry name" value="PROTOCADHERIN BETA-1"/>
    <property type="match status" value="1"/>
</dbReference>